<reference evidence="2 3" key="1">
    <citation type="submission" date="2020-06" db="EMBL/GenBank/DDBJ databases">
        <title>Schlegella sp. ID0723 isolated from air conditioner.</title>
        <authorList>
            <person name="Kim D.Y."/>
            <person name="Kim D.-U."/>
        </authorList>
    </citation>
    <scope>NUCLEOTIDE SEQUENCE [LARGE SCALE GENOMIC DNA]</scope>
    <source>
        <strain evidence="2 3">ID0723</strain>
    </source>
</reference>
<proteinExistence type="predicted"/>
<accession>A0A7Y6NNM7</accession>
<comment type="caution">
    <text evidence="2">The sequence shown here is derived from an EMBL/GenBank/DDBJ whole genome shotgun (WGS) entry which is preliminary data.</text>
</comment>
<keyword evidence="3" id="KW-1185">Reference proteome</keyword>
<feature type="region of interest" description="Disordered" evidence="1">
    <location>
        <begin position="17"/>
        <end position="40"/>
    </location>
</feature>
<dbReference type="AlphaFoldDB" id="A0A7Y6NNM7"/>
<sequence>MAWFEWLRRRRDTRPTIERVGPTLPPAHATTDGGGPDFEPRKPVAIDLRPQERLTSTASAWAESLPGRLQPVALCRDYPRVANRIALCWNDPVLAESVFSDLLVDRRGNRRGFPGAVMADLLRLHGLHERRLAVASMPPVWSWAQRPLR</sequence>
<dbReference type="RefSeq" id="WP_176069333.1">
    <property type="nucleotide sequence ID" value="NZ_JABWMJ010000005.1"/>
</dbReference>
<name>A0A7Y6NNM7_9BURK</name>
<protein>
    <submittedName>
        <fullName evidence="2">Uncharacterized protein</fullName>
    </submittedName>
</protein>
<dbReference type="EMBL" id="JABWMJ010000005">
    <property type="protein sequence ID" value="NUZ06480.1"/>
    <property type="molecule type" value="Genomic_DNA"/>
</dbReference>
<gene>
    <name evidence="2" type="ORF">HQN59_11980</name>
</gene>
<dbReference type="Proteomes" id="UP000529637">
    <property type="component" value="Unassembled WGS sequence"/>
</dbReference>
<evidence type="ECO:0000313" key="3">
    <source>
        <dbReference type="Proteomes" id="UP000529637"/>
    </source>
</evidence>
<organism evidence="2 3">
    <name type="scientific">Piscinibacter koreensis</name>
    <dbReference type="NCBI Taxonomy" id="2742824"/>
    <lineage>
        <taxon>Bacteria</taxon>
        <taxon>Pseudomonadati</taxon>
        <taxon>Pseudomonadota</taxon>
        <taxon>Betaproteobacteria</taxon>
        <taxon>Burkholderiales</taxon>
        <taxon>Sphaerotilaceae</taxon>
        <taxon>Piscinibacter</taxon>
    </lineage>
</organism>
<evidence type="ECO:0000313" key="2">
    <source>
        <dbReference type="EMBL" id="NUZ06480.1"/>
    </source>
</evidence>
<evidence type="ECO:0000256" key="1">
    <source>
        <dbReference type="SAM" id="MobiDB-lite"/>
    </source>
</evidence>